<organism evidence="1 2">
    <name type="scientific">Thalassovita litoralis</name>
    <dbReference type="NCBI Taxonomy" id="1010611"/>
    <lineage>
        <taxon>Bacteria</taxon>
        <taxon>Pseudomonadati</taxon>
        <taxon>Pseudomonadota</taxon>
        <taxon>Alphaproteobacteria</taxon>
        <taxon>Rhodobacterales</taxon>
        <taxon>Roseobacteraceae</taxon>
        <taxon>Thalassovita</taxon>
    </lineage>
</organism>
<proteinExistence type="predicted"/>
<evidence type="ECO:0000313" key="1">
    <source>
        <dbReference type="EMBL" id="SMO65364.1"/>
    </source>
</evidence>
<gene>
    <name evidence="1" type="ORF">SAMN06265173_108105</name>
</gene>
<dbReference type="Proteomes" id="UP000316030">
    <property type="component" value="Unassembled WGS sequence"/>
</dbReference>
<evidence type="ECO:0000313" key="2">
    <source>
        <dbReference type="Proteomes" id="UP000316030"/>
    </source>
</evidence>
<protein>
    <submittedName>
        <fullName evidence="1">Uncharacterized protein</fullName>
    </submittedName>
</protein>
<dbReference type="RefSeq" id="WP_142493022.1">
    <property type="nucleotide sequence ID" value="NZ_FXTO01000008.1"/>
</dbReference>
<sequence length="190" mass="20837">MIIPGHPTPFVAGSKVLPPEPLPFTTAWRLPSTFEDISSHWVNEPNAFVEDASYSHVSSTAAYSTGNCYFDGYGFSSVDVPENATILGVELQMQFMSTSSNVTEVLAWLFTATDFATEYQYNVSSGQIYTITFGGPSDLWGLAPLPTPADIYGDNLRVILQFRDQDPSVTSLSGRLYYAKIRIHGEGVFA</sequence>
<keyword evidence="2" id="KW-1185">Reference proteome</keyword>
<accession>A0A521D112</accession>
<name>A0A521D112_9RHOB</name>
<dbReference type="EMBL" id="FXTO01000008">
    <property type="protein sequence ID" value="SMO65364.1"/>
    <property type="molecule type" value="Genomic_DNA"/>
</dbReference>
<dbReference type="AlphaFoldDB" id="A0A521D112"/>
<reference evidence="1 2" key="1">
    <citation type="submission" date="2017-05" db="EMBL/GenBank/DDBJ databases">
        <authorList>
            <person name="Varghese N."/>
            <person name="Submissions S."/>
        </authorList>
    </citation>
    <scope>NUCLEOTIDE SEQUENCE [LARGE SCALE GENOMIC DNA]</scope>
    <source>
        <strain evidence="1 2">DSM 29506</strain>
    </source>
</reference>